<dbReference type="PANTHER" id="PTHR15104:SF0">
    <property type="entry name" value="DIHYDROPTERIDINE REDUCTASE"/>
    <property type="match status" value="1"/>
</dbReference>
<dbReference type="InterPro" id="IPR036291">
    <property type="entry name" value="NAD(P)-bd_dom_sf"/>
</dbReference>
<dbReference type="eggNOG" id="KOG4022">
    <property type="taxonomic scope" value="Eukaryota"/>
</dbReference>
<dbReference type="SUPFAM" id="SSF51735">
    <property type="entry name" value="NAD(P)-binding Rossmann-fold domains"/>
    <property type="match status" value="1"/>
</dbReference>
<dbReference type="InterPro" id="IPR020904">
    <property type="entry name" value="Sc_DH/Rdtase_CS"/>
</dbReference>
<keyword evidence="11" id="KW-1185">Reference proteome</keyword>
<comment type="similarity">
    <text evidence="1">Belongs to the short-chain dehydrogenases/reductases (SDR) family.</text>
</comment>
<reference evidence="11" key="2">
    <citation type="submission" date="2008-08" db="EMBL/GenBank/DDBJ databases">
        <authorList>
            <consortium name="Diatom Consortium"/>
            <person name="Grigoriev I."/>
            <person name="Grimwood J."/>
            <person name="Kuo A."/>
            <person name="Otillar R.P."/>
            <person name="Salamov A."/>
            <person name="Detter J.C."/>
            <person name="Lindquist E."/>
            <person name="Shapiro H."/>
            <person name="Lucas S."/>
            <person name="Glavina del Rio T."/>
            <person name="Pitluck S."/>
            <person name="Rokhsar D."/>
            <person name="Bowler C."/>
        </authorList>
    </citation>
    <scope>GENOME REANNOTATION</scope>
    <source>
        <strain evidence="11">CCAP 1055/1</strain>
    </source>
</reference>
<dbReference type="AlphaFoldDB" id="B5Y453"/>
<dbReference type="GO" id="GO:0070402">
    <property type="term" value="F:NADPH binding"/>
    <property type="evidence" value="ECO:0007669"/>
    <property type="project" value="TreeGrafter"/>
</dbReference>
<dbReference type="PANTHER" id="PTHR15104">
    <property type="entry name" value="DIHYDROPTERIDINE REDUCTASE"/>
    <property type="match status" value="1"/>
</dbReference>
<name>B5Y453_PHATC</name>
<evidence type="ECO:0000313" key="11">
    <source>
        <dbReference type="Proteomes" id="UP000000759"/>
    </source>
</evidence>
<keyword evidence="5" id="KW-0783">Tetrahydrobiopterin biosynthesis</keyword>
<dbReference type="Pfam" id="PF00106">
    <property type="entry name" value="adh_short"/>
    <property type="match status" value="1"/>
</dbReference>
<evidence type="ECO:0000256" key="5">
    <source>
        <dbReference type="ARBA" id="ARBA00023007"/>
    </source>
</evidence>
<evidence type="ECO:0000256" key="1">
    <source>
        <dbReference type="ARBA" id="ARBA00006484"/>
    </source>
</evidence>
<evidence type="ECO:0000256" key="6">
    <source>
        <dbReference type="ARBA" id="ARBA00039153"/>
    </source>
</evidence>
<evidence type="ECO:0000256" key="3">
    <source>
        <dbReference type="ARBA" id="ARBA00022857"/>
    </source>
</evidence>
<dbReference type="PaxDb" id="2850-Phatr21181"/>
<organism evidence="10 11">
    <name type="scientific">Phaeodactylum tricornutum (strain CCAP 1055/1)</name>
    <dbReference type="NCBI Taxonomy" id="556484"/>
    <lineage>
        <taxon>Eukaryota</taxon>
        <taxon>Sar</taxon>
        <taxon>Stramenopiles</taxon>
        <taxon>Ochrophyta</taxon>
        <taxon>Bacillariophyta</taxon>
        <taxon>Bacillariophyceae</taxon>
        <taxon>Bacillariophycidae</taxon>
        <taxon>Naviculales</taxon>
        <taxon>Phaeodactylaceae</taxon>
        <taxon>Phaeodactylum</taxon>
    </lineage>
</organism>
<reference evidence="10 11" key="1">
    <citation type="journal article" date="2008" name="Nature">
        <title>The Phaeodactylum genome reveals the evolutionary history of diatom genomes.</title>
        <authorList>
            <person name="Bowler C."/>
            <person name="Allen A.E."/>
            <person name="Badger J.H."/>
            <person name="Grimwood J."/>
            <person name="Jabbari K."/>
            <person name="Kuo A."/>
            <person name="Maheswari U."/>
            <person name="Martens C."/>
            <person name="Maumus F."/>
            <person name="Otillar R.P."/>
            <person name="Rayko E."/>
            <person name="Salamov A."/>
            <person name="Vandepoele K."/>
            <person name="Beszteri B."/>
            <person name="Gruber A."/>
            <person name="Heijde M."/>
            <person name="Katinka M."/>
            <person name="Mock T."/>
            <person name="Valentin K."/>
            <person name="Verret F."/>
            <person name="Berges J.A."/>
            <person name="Brownlee C."/>
            <person name="Cadoret J.P."/>
            <person name="Chiovitti A."/>
            <person name="Choi C.J."/>
            <person name="Coesel S."/>
            <person name="De Martino A."/>
            <person name="Detter J.C."/>
            <person name="Durkin C."/>
            <person name="Falciatore A."/>
            <person name="Fournet J."/>
            <person name="Haruta M."/>
            <person name="Huysman M.J."/>
            <person name="Jenkins B.D."/>
            <person name="Jiroutova K."/>
            <person name="Jorgensen R.E."/>
            <person name="Joubert Y."/>
            <person name="Kaplan A."/>
            <person name="Kroger N."/>
            <person name="Kroth P.G."/>
            <person name="La Roche J."/>
            <person name="Lindquist E."/>
            <person name="Lommer M."/>
            <person name="Martin-Jezequel V."/>
            <person name="Lopez P.J."/>
            <person name="Lucas S."/>
            <person name="Mangogna M."/>
            <person name="McGinnis K."/>
            <person name="Medlin L.K."/>
            <person name="Montsant A."/>
            <person name="Oudot-Le Secq M.P."/>
            <person name="Napoli C."/>
            <person name="Obornik M."/>
            <person name="Parker M.S."/>
            <person name="Petit J.L."/>
            <person name="Porcel B.M."/>
            <person name="Poulsen N."/>
            <person name="Robison M."/>
            <person name="Rychlewski L."/>
            <person name="Rynearson T.A."/>
            <person name="Schmutz J."/>
            <person name="Shapiro H."/>
            <person name="Siaut M."/>
            <person name="Stanley M."/>
            <person name="Sussman M.R."/>
            <person name="Taylor A.R."/>
            <person name="Vardi A."/>
            <person name="von Dassow P."/>
            <person name="Vyverman W."/>
            <person name="Willis A."/>
            <person name="Wyrwicz L.S."/>
            <person name="Rokhsar D.S."/>
            <person name="Weissenbach J."/>
            <person name="Armbrust E.V."/>
            <person name="Green B.R."/>
            <person name="Van de Peer Y."/>
            <person name="Grigoriev I.V."/>
        </authorList>
    </citation>
    <scope>NUCLEOTIDE SEQUENCE [LARGE SCALE GENOMIC DNA]</scope>
    <source>
        <strain evidence="10 11">CCAP 1055/1</strain>
    </source>
</reference>
<evidence type="ECO:0000256" key="7">
    <source>
        <dbReference type="ARBA" id="ARBA00039520"/>
    </source>
</evidence>
<dbReference type="GO" id="GO:0070404">
    <property type="term" value="F:NADH binding"/>
    <property type="evidence" value="ECO:0007669"/>
    <property type="project" value="TreeGrafter"/>
</dbReference>
<dbReference type="EMBL" id="CP001141">
    <property type="protein sequence ID" value="ACI65250.1"/>
    <property type="molecule type" value="Genomic_DNA"/>
</dbReference>
<evidence type="ECO:0000256" key="8">
    <source>
        <dbReference type="ARBA" id="ARBA00041348"/>
    </source>
</evidence>
<dbReference type="OrthoDB" id="1204at2759"/>
<dbReference type="STRING" id="556484.B5Y453"/>
<evidence type="ECO:0000256" key="2">
    <source>
        <dbReference type="ARBA" id="ARBA00011738"/>
    </source>
</evidence>
<dbReference type="EC" id="1.5.1.34" evidence="6"/>
<protein>
    <recommendedName>
        <fullName evidence="7">Dihydropteridine reductase</fullName>
        <ecNumber evidence="6">1.5.1.34</ecNumber>
    </recommendedName>
    <alternativeName>
        <fullName evidence="8">Quinoid dihydropteridine reductase</fullName>
    </alternativeName>
</protein>
<dbReference type="InParanoid" id="B5Y453"/>
<evidence type="ECO:0000256" key="9">
    <source>
        <dbReference type="SAM" id="MobiDB-lite"/>
    </source>
</evidence>
<keyword evidence="3" id="KW-0521">NADP</keyword>
<dbReference type="GO" id="GO:0006729">
    <property type="term" value="P:tetrahydrobiopterin biosynthetic process"/>
    <property type="evidence" value="ECO:0007669"/>
    <property type="project" value="UniProtKB-KW"/>
</dbReference>
<gene>
    <name evidence="10" type="ORF">PHATR_21181</name>
</gene>
<evidence type="ECO:0000256" key="4">
    <source>
        <dbReference type="ARBA" id="ARBA00023002"/>
    </source>
</evidence>
<dbReference type="InterPro" id="IPR002347">
    <property type="entry name" value="SDR_fam"/>
</dbReference>
<dbReference type="KEGG" id="pti:PHATR_21181"/>
<dbReference type="PROSITE" id="PS00061">
    <property type="entry name" value="ADH_SHORT"/>
    <property type="match status" value="1"/>
</dbReference>
<dbReference type="GO" id="GO:0006559">
    <property type="term" value="P:L-phenylalanine catabolic process"/>
    <property type="evidence" value="ECO:0007669"/>
    <property type="project" value="TreeGrafter"/>
</dbReference>
<sequence length="323" mass="34515">MLTLARKALPSKYSSFRVFGRGLGLPPAESIDQLPRPASQSLSFSSYPGDEDDDDVGRPKTALVLGSSGALGSAVSHYLSQTVGMKVLGADVRELPGELNDSTLGDLTTRLVQGVDFYLQDTKSGLDAIVCASGGWQGDPAPPLEGSKDDIEKGALAYAETIQDMLRMNLDPVLATGYLAQQYMGPNGLLVVIGATAAILPTPGMLGYGVSKAGAHHFVQTMGAMTGQGLESKSIRRQGRKTRQYFPNLDTLHVVGILPSTIDTPSNRKADPEANFDQWTKPLDIAKEIGSWVQKTPLRPHSGSLVKVYTNRDRSGAGFELVR</sequence>
<proteinExistence type="inferred from homology"/>
<dbReference type="GO" id="GO:0004155">
    <property type="term" value="F:6,7-dihydropteridine reductase activity"/>
    <property type="evidence" value="ECO:0007669"/>
    <property type="project" value="UniProtKB-EC"/>
</dbReference>
<dbReference type="GO" id="GO:0005737">
    <property type="term" value="C:cytoplasm"/>
    <property type="evidence" value="ECO:0007669"/>
    <property type="project" value="TreeGrafter"/>
</dbReference>
<evidence type="ECO:0000313" key="10">
    <source>
        <dbReference type="EMBL" id="ACI65250.1"/>
    </source>
</evidence>
<dbReference type="Gene3D" id="3.40.50.720">
    <property type="entry name" value="NAD(P)-binding Rossmann-like Domain"/>
    <property type="match status" value="1"/>
</dbReference>
<comment type="subunit">
    <text evidence="2">Homodimer.</text>
</comment>
<dbReference type="Proteomes" id="UP000000759">
    <property type="component" value="Chromosome 11"/>
</dbReference>
<accession>B5Y453</accession>
<keyword evidence="4" id="KW-0560">Oxidoreductase</keyword>
<dbReference type="HOGENOM" id="CLU_010194_22_0_1"/>
<dbReference type="GeneID" id="7204444"/>
<dbReference type="RefSeq" id="XP_002185780.1">
    <property type="nucleotide sequence ID" value="XM_002185744.1"/>
</dbReference>
<feature type="region of interest" description="Disordered" evidence="9">
    <location>
        <begin position="29"/>
        <end position="60"/>
    </location>
</feature>